<geneLocation type="mitochondrion" evidence="10"/>
<evidence type="ECO:0000256" key="2">
    <source>
        <dbReference type="ARBA" id="ARBA00008472"/>
    </source>
</evidence>
<sequence length="120" mass="13761">MGLNLLIIFFFVILIFVFLYFIICSYNDSVWNVNLMGAKSYKVNIECGFLPVNGLSGSSTQMFLLYVLCYVVFDLEISIFLNSPIINDIFLNTLLFSYFVIFLSVALLVEIFVGYIGWDN</sequence>
<dbReference type="CTD" id="4537"/>
<dbReference type="GO" id="GO:0031966">
    <property type="term" value="C:mitochondrial membrane"/>
    <property type="evidence" value="ECO:0007669"/>
    <property type="project" value="UniProtKB-SubCell"/>
</dbReference>
<feature type="transmembrane region" description="Helical" evidence="9">
    <location>
        <begin position="63"/>
        <end position="82"/>
    </location>
</feature>
<comment type="catalytic activity">
    <reaction evidence="8 9">
        <text>a ubiquinone + NADH + 5 H(+)(in) = a ubiquinol + NAD(+) + 4 H(+)(out)</text>
        <dbReference type="Rhea" id="RHEA:29091"/>
        <dbReference type="Rhea" id="RHEA-COMP:9565"/>
        <dbReference type="Rhea" id="RHEA-COMP:9566"/>
        <dbReference type="ChEBI" id="CHEBI:15378"/>
        <dbReference type="ChEBI" id="CHEBI:16389"/>
        <dbReference type="ChEBI" id="CHEBI:17976"/>
        <dbReference type="ChEBI" id="CHEBI:57540"/>
        <dbReference type="ChEBI" id="CHEBI:57945"/>
        <dbReference type="EC" id="7.1.1.2"/>
    </reaction>
</comment>
<dbReference type="Pfam" id="PF00507">
    <property type="entry name" value="Oxidored_q4"/>
    <property type="match status" value="1"/>
</dbReference>
<evidence type="ECO:0000256" key="5">
    <source>
        <dbReference type="ARBA" id="ARBA00022692"/>
    </source>
</evidence>
<keyword evidence="9" id="KW-0249">Electron transport</keyword>
<keyword evidence="7 9" id="KW-0472">Membrane</keyword>
<comment type="subcellular location">
    <subcellularLocation>
        <location evidence="1">Membrane</location>
    </subcellularLocation>
    <subcellularLocation>
        <location evidence="9">Mitochondrion membrane</location>
        <topology evidence="9">Multi-pass membrane protein</topology>
    </subcellularLocation>
</comment>
<feature type="transmembrane region" description="Helical" evidence="9">
    <location>
        <begin position="94"/>
        <end position="118"/>
    </location>
</feature>
<protein>
    <recommendedName>
        <fullName evidence="3 9">NADH-ubiquinone oxidoreductase chain 3</fullName>
        <ecNumber evidence="9">7.1.1.2</ecNumber>
    </recommendedName>
</protein>
<keyword evidence="9" id="KW-1278">Translocase</keyword>
<evidence type="ECO:0000256" key="9">
    <source>
        <dbReference type="RuleBase" id="RU003640"/>
    </source>
</evidence>
<dbReference type="RefSeq" id="YP_009257648.1">
    <property type="nucleotide sequence ID" value="NC_030339.1"/>
</dbReference>
<reference evidence="10" key="2">
    <citation type="journal article" date="2021" name="Zool. Scr.">
        <title>Phylogenetic status and historical origins of the oviparous and viviparous gyrodactylids (Monogenoidea, Gyrodactylidea).</title>
        <authorList>
            <person name="Boeger W.A."/>
            <person name="Kritsky D.C."/>
            <person name="Patella L."/>
            <person name="Bueno-Silva M."/>
        </authorList>
    </citation>
    <scope>NUCLEOTIDE SEQUENCE</scope>
</reference>
<keyword evidence="9" id="KW-0679">Respiratory chain</keyword>
<evidence type="ECO:0000256" key="7">
    <source>
        <dbReference type="ARBA" id="ARBA00023136"/>
    </source>
</evidence>
<evidence type="ECO:0000256" key="1">
    <source>
        <dbReference type="ARBA" id="ARBA00004370"/>
    </source>
</evidence>
<dbReference type="EMBL" id="KU679421">
    <property type="protein sequence ID" value="ANH20411.1"/>
    <property type="molecule type" value="Genomic_DNA"/>
</dbReference>
<evidence type="ECO:0000256" key="6">
    <source>
        <dbReference type="ARBA" id="ARBA00022989"/>
    </source>
</evidence>
<accession>A0A173G4T5</accession>
<keyword evidence="5 9" id="KW-0812">Transmembrane</keyword>
<evidence type="ECO:0000256" key="8">
    <source>
        <dbReference type="ARBA" id="ARBA00049551"/>
    </source>
</evidence>
<keyword evidence="9" id="KW-0830">Ubiquinone</keyword>
<keyword evidence="6 9" id="KW-1133">Transmembrane helix</keyword>
<gene>
    <name evidence="10" type="primary">ND3</name>
</gene>
<dbReference type="GO" id="GO:0008137">
    <property type="term" value="F:NADH dehydrogenase (ubiquinone) activity"/>
    <property type="evidence" value="ECO:0007669"/>
    <property type="project" value="UniProtKB-UniRule"/>
</dbReference>
<dbReference type="InterPro" id="IPR000440">
    <property type="entry name" value="NADH_UbQ/plastoQ_OxRdtase_su3"/>
</dbReference>
<comment type="similarity">
    <text evidence="2 9">Belongs to the complex I subunit 3 family.</text>
</comment>
<dbReference type="EC" id="7.1.1.2" evidence="9"/>
<proteinExistence type="inferred from homology"/>
<organism evidence="10">
    <name type="scientific">Aglaiogyrodactylus forficulatus</name>
    <dbReference type="NCBI Taxonomy" id="1853073"/>
    <lineage>
        <taxon>Eukaryota</taxon>
        <taxon>Metazoa</taxon>
        <taxon>Spiralia</taxon>
        <taxon>Lophotrochozoa</taxon>
        <taxon>Platyhelminthes</taxon>
        <taxon>Monogenea</taxon>
        <taxon>Monopisthocotylea</taxon>
        <taxon>Gyrodactylidea</taxon>
        <taxon>Oogyrodactylidae</taxon>
        <taxon>Aglaiogyrodactylus</taxon>
    </lineage>
</organism>
<reference evidence="10" key="1">
    <citation type="journal article" date="2016" name="Parasit. Vectors">
        <title>The mitochondrial genome of the egg-laying flatworm Aglaiogyrodactylus forficulatus (Platyhelminthes: Monogenoidea).</title>
        <authorList>
            <person name="Bachmann L."/>
            <person name="Fromm B."/>
            <person name="Patella de Azambuja L."/>
            <person name="Boeger W.A."/>
        </authorList>
    </citation>
    <scope>NUCLEOTIDE SEQUENCE</scope>
</reference>
<keyword evidence="9" id="KW-0520">NAD</keyword>
<dbReference type="Gene3D" id="1.20.58.1610">
    <property type="entry name" value="NADH:ubiquinone/plastoquinone oxidoreductase, chain 3"/>
    <property type="match status" value="1"/>
</dbReference>
<evidence type="ECO:0000313" key="10">
    <source>
        <dbReference type="EMBL" id="ANH20411.1"/>
    </source>
</evidence>
<keyword evidence="9 10" id="KW-0496">Mitochondrion</keyword>
<dbReference type="AlphaFoldDB" id="A0A173G4T5"/>
<feature type="transmembrane region" description="Helical" evidence="9">
    <location>
        <begin position="5"/>
        <end position="23"/>
    </location>
</feature>
<dbReference type="GeneID" id="27983337"/>
<name>A0A173G4T5_9PLAT</name>
<dbReference type="InterPro" id="IPR038430">
    <property type="entry name" value="NDAH_ubi_oxred_su3_sf"/>
</dbReference>
<keyword evidence="4 9" id="KW-0813">Transport</keyword>
<evidence type="ECO:0000256" key="3">
    <source>
        <dbReference type="ARBA" id="ARBA00021007"/>
    </source>
</evidence>
<comment type="function">
    <text evidence="9">Core subunit of the mitochondrial membrane respiratory chain NADH dehydrogenase (Complex I) which catalyzes electron transfer from NADH through the respiratory chain, using ubiquinone as an electron acceptor. Essential for the catalytic activity of complex I.</text>
</comment>
<evidence type="ECO:0000256" key="4">
    <source>
        <dbReference type="ARBA" id="ARBA00022448"/>
    </source>
</evidence>